<protein>
    <recommendedName>
        <fullName evidence="4">Peptidylprolyl isomerase</fullName>
    </recommendedName>
</protein>
<feature type="chain" id="PRO_5037382321" description="Peptidylprolyl isomerase" evidence="1">
    <location>
        <begin position="26"/>
        <end position="306"/>
    </location>
</feature>
<name>A0A939SB23_9MICO</name>
<feature type="signal peptide" evidence="1">
    <location>
        <begin position="1"/>
        <end position="25"/>
    </location>
</feature>
<evidence type="ECO:0008006" key="4">
    <source>
        <dbReference type="Google" id="ProtNLM"/>
    </source>
</evidence>
<dbReference type="PROSITE" id="PS51257">
    <property type="entry name" value="PROKAR_LIPOPROTEIN"/>
    <property type="match status" value="1"/>
</dbReference>
<evidence type="ECO:0000313" key="2">
    <source>
        <dbReference type="EMBL" id="MBO1902547.1"/>
    </source>
</evidence>
<dbReference type="Proteomes" id="UP000664382">
    <property type="component" value="Unassembled WGS sequence"/>
</dbReference>
<dbReference type="RefSeq" id="WP_208098307.1">
    <property type="nucleotide sequence ID" value="NZ_JAGDYM010000013.1"/>
</dbReference>
<proteinExistence type="predicted"/>
<dbReference type="EMBL" id="JAGDYM010000013">
    <property type="protein sequence ID" value="MBO1902547.1"/>
    <property type="molecule type" value="Genomic_DNA"/>
</dbReference>
<sequence>MRRRIIPAAVSAALLVTGLTACTSAESPATVCENPLQPGVLSNAVTGEPSAIGEGANDILNAQRSLIVEAQERSDTAAPGGIVVADVTLFDAVTGQVLDEREGAPHLALPEDLIGEASAALSSSDSNSIGADFLIAAALLCTAPGDSVAVAMTPQQAQASQLGSDAIAAVIAVRSVFRTQAEGSERALPNGFPAIAVNDAGRPGVVLPPASGPSEARVAPRVLGTGEEITAESMAIGQALTVDWSGEVVQNTWESGLVAFGTEAEANPTFPFREQLTGYPVGSQVVILDPGEGEPVVHVVDILAAS</sequence>
<evidence type="ECO:0000256" key="1">
    <source>
        <dbReference type="SAM" id="SignalP"/>
    </source>
</evidence>
<keyword evidence="1" id="KW-0732">Signal</keyword>
<comment type="caution">
    <text evidence="2">The sequence shown here is derived from an EMBL/GenBank/DDBJ whole genome shotgun (WGS) entry which is preliminary data.</text>
</comment>
<keyword evidence="3" id="KW-1185">Reference proteome</keyword>
<accession>A0A939SB23</accession>
<evidence type="ECO:0000313" key="3">
    <source>
        <dbReference type="Proteomes" id="UP000664382"/>
    </source>
</evidence>
<gene>
    <name evidence="2" type="ORF">J4H92_11375</name>
</gene>
<organism evidence="2 3">
    <name type="scientific">Leucobacter weissii</name>
    <dbReference type="NCBI Taxonomy" id="1983706"/>
    <lineage>
        <taxon>Bacteria</taxon>
        <taxon>Bacillati</taxon>
        <taxon>Actinomycetota</taxon>
        <taxon>Actinomycetes</taxon>
        <taxon>Micrococcales</taxon>
        <taxon>Microbacteriaceae</taxon>
        <taxon>Leucobacter</taxon>
    </lineage>
</organism>
<dbReference type="AlphaFoldDB" id="A0A939SB23"/>
<reference evidence="2" key="1">
    <citation type="submission" date="2021-03" db="EMBL/GenBank/DDBJ databases">
        <title>Leucobacter chromiisoli sp. nov., isolated from chromium-containing soil of chemical plant.</title>
        <authorList>
            <person name="Xu Z."/>
        </authorList>
    </citation>
    <scope>NUCLEOTIDE SEQUENCE</scope>
    <source>
        <strain evidence="2">S27</strain>
    </source>
</reference>